<reference evidence="1" key="3">
    <citation type="submission" date="2025-09" db="UniProtKB">
        <authorList>
            <consortium name="Ensembl"/>
        </authorList>
    </citation>
    <scope>IDENTIFICATION</scope>
</reference>
<protein>
    <submittedName>
        <fullName evidence="1">Uncharacterized protein</fullName>
    </submittedName>
</protein>
<dbReference type="Proteomes" id="UP000291020">
    <property type="component" value="Unassembled WGS sequence"/>
</dbReference>
<dbReference type="AlphaFoldDB" id="A0A452GP27"/>
<keyword evidence="2" id="KW-1185">Reference proteome</keyword>
<dbReference type="Ensembl" id="ENSGAGT00000004210.1">
    <property type="protein sequence ID" value="ENSGAGP00000003645.1"/>
    <property type="gene ID" value="ENSGAGG00000002952.1"/>
</dbReference>
<reference evidence="2" key="1">
    <citation type="journal article" date="2017" name="PLoS ONE">
        <title>The Agassiz's desert tortoise genome provides a resource for the conservation of a threatened species.</title>
        <authorList>
            <person name="Tollis M."/>
            <person name="DeNardo D.F."/>
            <person name="Cornelius J.A."/>
            <person name="Dolby G.A."/>
            <person name="Edwards T."/>
            <person name="Henen B.T."/>
            <person name="Karl A.E."/>
            <person name="Murphy R.W."/>
            <person name="Kusumi K."/>
        </authorList>
    </citation>
    <scope>NUCLEOTIDE SEQUENCE [LARGE SCALE GENOMIC DNA]</scope>
</reference>
<evidence type="ECO:0000313" key="1">
    <source>
        <dbReference type="Ensembl" id="ENSGAGP00000003645.1"/>
    </source>
</evidence>
<organism evidence="1 2">
    <name type="scientific">Gopherus agassizii</name>
    <name type="common">Agassiz's desert tortoise</name>
    <dbReference type="NCBI Taxonomy" id="38772"/>
    <lineage>
        <taxon>Eukaryota</taxon>
        <taxon>Metazoa</taxon>
        <taxon>Chordata</taxon>
        <taxon>Craniata</taxon>
        <taxon>Vertebrata</taxon>
        <taxon>Euteleostomi</taxon>
        <taxon>Archelosauria</taxon>
        <taxon>Testudinata</taxon>
        <taxon>Testudines</taxon>
        <taxon>Cryptodira</taxon>
        <taxon>Durocryptodira</taxon>
        <taxon>Testudinoidea</taxon>
        <taxon>Testudinidae</taxon>
        <taxon>Gopherus</taxon>
    </lineage>
</organism>
<evidence type="ECO:0000313" key="2">
    <source>
        <dbReference type="Proteomes" id="UP000291020"/>
    </source>
</evidence>
<reference evidence="1" key="2">
    <citation type="submission" date="2025-08" db="UniProtKB">
        <authorList>
            <consortium name="Ensembl"/>
        </authorList>
    </citation>
    <scope>IDENTIFICATION</scope>
</reference>
<proteinExistence type="predicted"/>
<accession>A0A452GP27</accession>
<sequence>MLCSWYRLRNGQLFVAVNRLLKRFLRVCLRLFRKTSCGQWMTYFLFFSMWCYEPGELFFKAAKNILPISKRF</sequence>
<name>A0A452GP27_9SAUR</name>